<evidence type="ECO:0000256" key="2">
    <source>
        <dbReference type="ARBA" id="ARBA00022741"/>
    </source>
</evidence>
<comment type="similarity">
    <text evidence="1 4">Belongs to the AAA ATPase family.</text>
</comment>
<evidence type="ECO:0000259" key="6">
    <source>
        <dbReference type="SMART" id="SM00382"/>
    </source>
</evidence>
<dbReference type="SUPFAM" id="SSF52540">
    <property type="entry name" value="P-loop containing nucleoside triphosphate hydrolases"/>
    <property type="match status" value="2"/>
</dbReference>
<name>A0A1Y1IH44_KLENI</name>
<keyword evidence="8" id="KW-1185">Reference proteome</keyword>
<keyword evidence="3 4" id="KW-0067">ATP-binding</keyword>
<feature type="compositionally biased region" description="Basic and acidic residues" evidence="5">
    <location>
        <begin position="301"/>
        <end position="314"/>
    </location>
</feature>
<dbReference type="EMBL" id="DF237346">
    <property type="protein sequence ID" value="GAQ88056.1"/>
    <property type="molecule type" value="Genomic_DNA"/>
</dbReference>
<dbReference type="GO" id="GO:0005524">
    <property type="term" value="F:ATP binding"/>
    <property type="evidence" value="ECO:0007669"/>
    <property type="project" value="UniProtKB-KW"/>
</dbReference>
<feature type="compositionally biased region" description="Polar residues" evidence="5">
    <location>
        <begin position="268"/>
        <end position="285"/>
    </location>
</feature>
<dbReference type="PROSITE" id="PS00674">
    <property type="entry name" value="AAA"/>
    <property type="match status" value="2"/>
</dbReference>
<dbReference type="Proteomes" id="UP000054558">
    <property type="component" value="Unassembled WGS sequence"/>
</dbReference>
<dbReference type="InterPro" id="IPR003959">
    <property type="entry name" value="ATPase_AAA_core"/>
</dbReference>
<dbReference type="FunFam" id="3.40.50.300:FF:000012">
    <property type="entry name" value="Transitional endoplasmic reticulum ATPase"/>
    <property type="match status" value="1"/>
</dbReference>
<organism evidence="7 8">
    <name type="scientific">Klebsormidium nitens</name>
    <name type="common">Green alga</name>
    <name type="synonym">Ulothrix nitens</name>
    <dbReference type="NCBI Taxonomy" id="105231"/>
    <lineage>
        <taxon>Eukaryota</taxon>
        <taxon>Viridiplantae</taxon>
        <taxon>Streptophyta</taxon>
        <taxon>Klebsormidiophyceae</taxon>
        <taxon>Klebsormidiales</taxon>
        <taxon>Klebsormidiaceae</taxon>
        <taxon>Klebsormidium</taxon>
    </lineage>
</organism>
<feature type="domain" description="AAA+ ATPase" evidence="6">
    <location>
        <begin position="48"/>
        <end position="193"/>
    </location>
</feature>
<protein>
    <submittedName>
        <fullName evidence="7">AAA+-type ATPase</fullName>
    </submittedName>
</protein>
<dbReference type="AlphaFoldDB" id="A0A1Y1IH44"/>
<dbReference type="Pfam" id="PF00004">
    <property type="entry name" value="AAA"/>
    <property type="match status" value="2"/>
</dbReference>
<dbReference type="FunFam" id="1.10.8.60:FF:000038">
    <property type="entry name" value="spermatogenesis-associated protein 5-like protein 1"/>
    <property type="match status" value="1"/>
</dbReference>
<evidence type="ECO:0000256" key="1">
    <source>
        <dbReference type="ARBA" id="ARBA00006914"/>
    </source>
</evidence>
<dbReference type="PRINTS" id="PR00830">
    <property type="entry name" value="ENDOLAPTASE"/>
</dbReference>
<reference evidence="7 8" key="1">
    <citation type="journal article" date="2014" name="Nat. Commun.">
        <title>Klebsormidium flaccidum genome reveals primary factors for plant terrestrial adaptation.</title>
        <authorList>
            <person name="Hori K."/>
            <person name="Maruyama F."/>
            <person name="Fujisawa T."/>
            <person name="Togashi T."/>
            <person name="Yamamoto N."/>
            <person name="Seo M."/>
            <person name="Sato S."/>
            <person name="Yamada T."/>
            <person name="Mori H."/>
            <person name="Tajima N."/>
            <person name="Moriyama T."/>
            <person name="Ikeuchi M."/>
            <person name="Watanabe M."/>
            <person name="Wada H."/>
            <person name="Kobayashi K."/>
            <person name="Saito M."/>
            <person name="Masuda T."/>
            <person name="Sasaki-Sekimoto Y."/>
            <person name="Mashiguchi K."/>
            <person name="Awai K."/>
            <person name="Shimojima M."/>
            <person name="Masuda S."/>
            <person name="Iwai M."/>
            <person name="Nobusawa T."/>
            <person name="Narise T."/>
            <person name="Kondo S."/>
            <person name="Saito H."/>
            <person name="Sato R."/>
            <person name="Murakawa M."/>
            <person name="Ihara Y."/>
            <person name="Oshima-Yamada Y."/>
            <person name="Ohtaka K."/>
            <person name="Satoh M."/>
            <person name="Sonobe K."/>
            <person name="Ishii M."/>
            <person name="Ohtani R."/>
            <person name="Kanamori-Sato M."/>
            <person name="Honoki R."/>
            <person name="Miyazaki D."/>
            <person name="Mochizuki H."/>
            <person name="Umetsu J."/>
            <person name="Higashi K."/>
            <person name="Shibata D."/>
            <person name="Kamiya Y."/>
            <person name="Sato N."/>
            <person name="Nakamura Y."/>
            <person name="Tabata S."/>
            <person name="Ida S."/>
            <person name="Kurokawa K."/>
            <person name="Ohta H."/>
        </authorList>
    </citation>
    <scope>NUCLEOTIDE SEQUENCE [LARGE SCALE GENOMIC DNA]</scope>
    <source>
        <strain evidence="7 8">NIES-2285</strain>
    </source>
</reference>
<dbReference type="Gene3D" id="3.40.50.300">
    <property type="entry name" value="P-loop containing nucleotide triphosphate hydrolases"/>
    <property type="match status" value="2"/>
</dbReference>
<gene>
    <name evidence="7" type="ORF">KFL_003970030</name>
</gene>
<dbReference type="PANTHER" id="PTHR23077">
    <property type="entry name" value="AAA-FAMILY ATPASE"/>
    <property type="match status" value="1"/>
</dbReference>
<dbReference type="InterPro" id="IPR027417">
    <property type="entry name" value="P-loop_NTPase"/>
</dbReference>
<dbReference type="GO" id="GO:0016887">
    <property type="term" value="F:ATP hydrolysis activity"/>
    <property type="evidence" value="ECO:0000318"/>
    <property type="project" value="GO_Central"/>
</dbReference>
<dbReference type="OrthoDB" id="5421at2759"/>
<dbReference type="InterPro" id="IPR003593">
    <property type="entry name" value="AAA+_ATPase"/>
</dbReference>
<dbReference type="InterPro" id="IPR003960">
    <property type="entry name" value="ATPase_AAA_CS"/>
</dbReference>
<feature type="compositionally biased region" description="Polar residues" evidence="5">
    <location>
        <begin position="316"/>
        <end position="329"/>
    </location>
</feature>
<keyword evidence="2 4" id="KW-0547">Nucleotide-binding</keyword>
<dbReference type="PANTHER" id="PTHR23077:SF117">
    <property type="entry name" value="AAA+ ATPASE DOMAIN-CONTAINING PROTEIN"/>
    <property type="match status" value="1"/>
</dbReference>
<feature type="compositionally biased region" description="Basic and acidic residues" evidence="5">
    <location>
        <begin position="246"/>
        <end position="259"/>
    </location>
</feature>
<dbReference type="InterPro" id="IPR050168">
    <property type="entry name" value="AAA_ATPase_domain"/>
</dbReference>
<evidence type="ECO:0000256" key="3">
    <source>
        <dbReference type="ARBA" id="ARBA00022840"/>
    </source>
</evidence>
<proteinExistence type="inferred from homology"/>
<feature type="region of interest" description="Disordered" evidence="5">
    <location>
        <begin position="246"/>
        <end position="341"/>
    </location>
</feature>
<dbReference type="SMART" id="SM00382">
    <property type="entry name" value="AAA"/>
    <property type="match status" value="2"/>
</dbReference>
<accession>A0A1Y1IH44</accession>
<feature type="domain" description="AAA+ ATPase" evidence="6">
    <location>
        <begin position="409"/>
        <end position="548"/>
    </location>
</feature>
<sequence>MSRHHHQDANATAEMHVAGVTSALSALRELIAWPLLYWEEGLSLGVQWPRGVLLHGPPGVGKTLLVNAVAKECGASIHPLSAASVFGAFAGESEERMRKTFADAEREARAGCPAIVFIDEIDALCPRRDARRQQEARVVAQLLTLMDGITGKSSTRRKARVLVVAATNRPNALDPALRRPGRFDREVAVTVPNTSERLAILKLHSRSLPLADDVSLAEIAAACNGYTGADLAALAREAAMLAMARESREEGAGAERPEGSRAGVGNDLTESGESPSTGVQSSRNGSVRGHKAEGSVDDPSGPDRGREALEDRKSSGSRCETSGESRNSAGNGGGPVEGTVGRSRGVCMGDWRAAMLRVGPSVVRGSAAEVPAVSWDDIGGLHDVKRRLQQAVEWPIQHADSFRRLGLSPPRGVLLHGPPGCCKTTLARAAAHAAKCTLFSLSGAELFSMYVGEGEALLRETFRRARLAAPAIVFFDEADAVATRRAAGGGGGVSVQERLLSSLLTEMDGLELAQGILVMAATNRPHALDAALVRPGRFDLVLYVPPPDEEGRLEALRVHTRKMALAADVDLPALAADTELFTGAELAGLCREAALTALREDLSATAVAHKHFLSSRQNTRPALTPLSLASYASFDAKLNSRSRT</sequence>
<evidence type="ECO:0000256" key="4">
    <source>
        <dbReference type="RuleBase" id="RU003651"/>
    </source>
</evidence>
<dbReference type="Gene3D" id="1.10.8.60">
    <property type="match status" value="2"/>
</dbReference>
<dbReference type="InterPro" id="IPR041569">
    <property type="entry name" value="AAA_lid_3"/>
</dbReference>
<evidence type="ECO:0000313" key="7">
    <source>
        <dbReference type="EMBL" id="GAQ88056.1"/>
    </source>
</evidence>
<evidence type="ECO:0000256" key="5">
    <source>
        <dbReference type="SAM" id="MobiDB-lite"/>
    </source>
</evidence>
<evidence type="ECO:0000313" key="8">
    <source>
        <dbReference type="Proteomes" id="UP000054558"/>
    </source>
</evidence>
<dbReference type="OMA" id="DRHIYVA"/>
<dbReference type="FunFam" id="3.40.50.300:FF:001107">
    <property type="entry name" value="Cell division control protein 48-B-like protein"/>
    <property type="match status" value="1"/>
</dbReference>
<dbReference type="STRING" id="105231.A0A1Y1IH44"/>
<dbReference type="Pfam" id="PF17862">
    <property type="entry name" value="AAA_lid_3"/>
    <property type="match status" value="2"/>
</dbReference>